<feature type="region of interest" description="Disordered" evidence="1">
    <location>
        <begin position="758"/>
        <end position="824"/>
    </location>
</feature>
<evidence type="ECO:0000313" key="3">
    <source>
        <dbReference type="Proteomes" id="UP001310890"/>
    </source>
</evidence>
<gene>
    <name evidence="2" type="ORF">LTR62_000766</name>
</gene>
<comment type="caution">
    <text evidence="2">The sequence shown here is derived from an EMBL/GenBank/DDBJ whole genome shotgun (WGS) entry which is preliminary data.</text>
</comment>
<proteinExistence type="predicted"/>
<name>A0AAN7YIF6_9PEZI</name>
<feature type="region of interest" description="Disordered" evidence="1">
    <location>
        <begin position="253"/>
        <end position="533"/>
    </location>
</feature>
<feature type="compositionally biased region" description="Polar residues" evidence="1">
    <location>
        <begin position="443"/>
        <end position="460"/>
    </location>
</feature>
<feature type="region of interest" description="Disordered" evidence="1">
    <location>
        <begin position="626"/>
        <end position="736"/>
    </location>
</feature>
<feature type="compositionally biased region" description="Polar residues" evidence="1">
    <location>
        <begin position="1461"/>
        <end position="1471"/>
    </location>
</feature>
<feature type="compositionally biased region" description="Polar residues" evidence="1">
    <location>
        <begin position="1490"/>
        <end position="1513"/>
    </location>
</feature>
<feature type="compositionally biased region" description="Polar residues" evidence="1">
    <location>
        <begin position="139"/>
        <end position="153"/>
    </location>
</feature>
<feature type="compositionally biased region" description="Low complexity" evidence="1">
    <location>
        <begin position="261"/>
        <end position="271"/>
    </location>
</feature>
<feature type="compositionally biased region" description="Polar residues" evidence="1">
    <location>
        <begin position="205"/>
        <end position="222"/>
    </location>
</feature>
<feature type="compositionally biased region" description="Basic and acidic residues" evidence="1">
    <location>
        <begin position="848"/>
        <end position="857"/>
    </location>
</feature>
<feature type="compositionally biased region" description="Basic and acidic residues" evidence="1">
    <location>
        <begin position="679"/>
        <end position="690"/>
    </location>
</feature>
<feature type="compositionally biased region" description="Polar residues" evidence="1">
    <location>
        <begin position="1032"/>
        <end position="1058"/>
    </location>
</feature>
<feature type="compositionally biased region" description="Polar residues" evidence="1">
    <location>
        <begin position="1101"/>
        <end position="1127"/>
    </location>
</feature>
<accession>A0AAN7YIF6</accession>
<feature type="compositionally biased region" description="Low complexity" evidence="1">
    <location>
        <begin position="769"/>
        <end position="784"/>
    </location>
</feature>
<feature type="compositionally biased region" description="Polar residues" evidence="1">
    <location>
        <begin position="1530"/>
        <end position="1546"/>
    </location>
</feature>
<feature type="compositionally biased region" description="Low complexity" evidence="1">
    <location>
        <begin position="1594"/>
        <end position="1606"/>
    </location>
</feature>
<feature type="compositionally biased region" description="Polar residues" evidence="1">
    <location>
        <begin position="169"/>
        <end position="192"/>
    </location>
</feature>
<evidence type="ECO:0000256" key="1">
    <source>
        <dbReference type="SAM" id="MobiDB-lite"/>
    </source>
</evidence>
<feature type="compositionally biased region" description="Polar residues" evidence="1">
    <location>
        <begin position="654"/>
        <end position="665"/>
    </location>
</feature>
<feature type="region of interest" description="Disordered" evidence="1">
    <location>
        <begin position="1364"/>
        <end position="1550"/>
    </location>
</feature>
<feature type="compositionally biased region" description="Low complexity" evidence="1">
    <location>
        <begin position="279"/>
        <end position="291"/>
    </location>
</feature>
<evidence type="ECO:0000313" key="2">
    <source>
        <dbReference type="EMBL" id="KAK5115677.1"/>
    </source>
</evidence>
<feature type="compositionally biased region" description="Polar residues" evidence="1">
    <location>
        <begin position="1223"/>
        <end position="1241"/>
    </location>
</feature>
<feature type="compositionally biased region" description="Polar residues" evidence="1">
    <location>
        <begin position="53"/>
        <end position="85"/>
    </location>
</feature>
<feature type="compositionally biased region" description="Basic and acidic residues" evidence="1">
    <location>
        <begin position="1330"/>
        <end position="1339"/>
    </location>
</feature>
<feature type="region of interest" description="Disordered" evidence="1">
    <location>
        <begin position="839"/>
        <end position="884"/>
    </location>
</feature>
<feature type="compositionally biased region" description="Polar residues" evidence="1">
    <location>
        <begin position="478"/>
        <end position="489"/>
    </location>
</feature>
<protein>
    <submittedName>
        <fullName evidence="2">Uncharacterized protein</fullName>
    </submittedName>
</protein>
<feature type="region of interest" description="Disordered" evidence="1">
    <location>
        <begin position="1562"/>
        <end position="1612"/>
    </location>
</feature>
<organism evidence="2 3">
    <name type="scientific">Meristemomyces frigidus</name>
    <dbReference type="NCBI Taxonomy" id="1508187"/>
    <lineage>
        <taxon>Eukaryota</taxon>
        <taxon>Fungi</taxon>
        <taxon>Dikarya</taxon>
        <taxon>Ascomycota</taxon>
        <taxon>Pezizomycotina</taxon>
        <taxon>Dothideomycetes</taxon>
        <taxon>Dothideomycetidae</taxon>
        <taxon>Mycosphaerellales</taxon>
        <taxon>Teratosphaeriaceae</taxon>
        <taxon>Meristemomyces</taxon>
    </lineage>
</organism>
<feature type="compositionally biased region" description="Basic and acidic residues" evidence="1">
    <location>
        <begin position="580"/>
        <end position="600"/>
    </location>
</feature>
<feature type="compositionally biased region" description="Low complexity" evidence="1">
    <location>
        <begin position="355"/>
        <end position="365"/>
    </location>
</feature>
<feature type="compositionally biased region" description="Polar residues" evidence="1">
    <location>
        <begin position="1001"/>
        <end position="1010"/>
    </location>
</feature>
<feature type="region of interest" description="Disordered" evidence="1">
    <location>
        <begin position="44"/>
        <end position="234"/>
    </location>
</feature>
<reference evidence="2" key="1">
    <citation type="submission" date="2023-08" db="EMBL/GenBank/DDBJ databases">
        <title>Black Yeasts Isolated from many extreme environments.</title>
        <authorList>
            <person name="Coleine C."/>
            <person name="Stajich J.E."/>
            <person name="Selbmann L."/>
        </authorList>
    </citation>
    <scope>NUCLEOTIDE SEQUENCE</scope>
    <source>
        <strain evidence="2">CCFEE 5401</strain>
    </source>
</reference>
<feature type="region of interest" description="Disordered" evidence="1">
    <location>
        <begin position="898"/>
        <end position="1352"/>
    </location>
</feature>
<feature type="compositionally biased region" description="Basic and acidic residues" evidence="1">
    <location>
        <begin position="900"/>
        <end position="910"/>
    </location>
</feature>
<dbReference type="EMBL" id="JAVRRL010000011">
    <property type="protein sequence ID" value="KAK5115677.1"/>
    <property type="molecule type" value="Genomic_DNA"/>
</dbReference>
<feature type="region of interest" description="Disordered" evidence="1">
    <location>
        <begin position="550"/>
        <end position="607"/>
    </location>
</feature>
<dbReference type="Proteomes" id="UP001310890">
    <property type="component" value="Unassembled WGS sequence"/>
</dbReference>
<feature type="compositionally biased region" description="Acidic residues" evidence="1">
    <location>
        <begin position="1317"/>
        <end position="1329"/>
    </location>
</feature>
<feature type="compositionally biased region" description="Polar residues" evidence="1">
    <location>
        <begin position="1425"/>
        <end position="1435"/>
    </location>
</feature>
<sequence length="1628" mass="171499">MQAVDRSTHVNAQVAATGAFYNQTNHHRERSLSSAAAAAALRSLTTTPEPVGSIQTKRMQRGSLQRNSSSGSMTDRTFRSPSPASRNGRLNGAVSPAPDAPPVPALPRHIPKGQKKRSASVEPPQRVLSPPPRGGRGSSVDQRSGRASFQDTRLSGLAEHAEEEEQGDGYNSRNFSRPISSQPGSPTPSSMKKYTHGTGSWFAQPETNNVPARPSSAASRRLQSPGRGEVDPNVVSYVSGDALMVWDPNTRKFTAKPRVQPAPAQKPIRAQQPPPAQQPKPAQKPISAAPQNTGPSTPQLKPGSWDPSTRSIVPWRPEEPRTTQSDADTKRKSRPVMAPIETQLQPPPRNPARLSPTSSSSPTSPRHFGGQLHHQPSVVREDPEGEEQEALSSPPAKGHLISTSMGPAVPYTVRTPQSHQRAVSLDVPRGAGSGRGRNGSMSPTRSAHFSSSLVTGTTRHNPPLRAASPAKSAMKHSPASSVRTTSPMATFSPARPKAPPSEVSDITSEASEDGAGSAMKSGKKKARVSFNEEPREIDAAGAIASPKALSAMGNHARSPIDDDGNDFATPRPALPSFGSVRRDRGDARTEMPEKVTEVPPERNAVSSDHAIGGIISSAQKISAVQRGAPLPPDITSKEPSGAISDESEDEGTTKSRNMATVSQNGPLPAGTQPVQPRRVSVDELEPKARDFATQPTVAERAGDHVPDIKLQPPTPGEDVGKQLGDLEESAPAASAVEPIWASEEVVVQPRRSLERFVVPGGWATEDNSTSKASAAKSTVSPVVPEQRKQKVEPAVARPADPVPTLYSLDEESDDSAAFSDAAEDLSDLEDGGFASLNAIVSSPVASPRPREQERKSMTEGPNTTRSAPVGQMANAEAGGDGVEGDEWKAATAYWSKLSRQQRDQIEREHMSDDDEPPVISKTKKKTTARRMTGQVVATQKKENADQQPPFAKTLRGQEDDSTAAGGDGEVHMRRSMRGNSVGSEGAGPASGENGVHMRQSMRGNTGTGTAAIQAGNDGEVHMRKSMRGNTGAGTSMPSTMRSGQRPQSAHTPAQQQDRGSSRPMSADGSSVSRLGANGLPLKSQQQTRPTRARVDSDGSLRGSQASQDSSFPSFGAQQPRTVAQRATPQGAYTAKLQQKVANDSDSESSFKKKKRTGSAAGGQYTMNRSMRAGSVGAASIDARPLSPPPEAKRGGGAFSIRSLSPNGRGVFGGKEKGEKLRSSLRSGSVDASATRMSTLRSGRNAPAPTMRSGSGKPAAAAVSKPRFRSRFVDSDDEDEGAGRGMGFSSRFVDSDDDGPTSPGLRPVRGIPRRAGQDDGDSTDLEDEDNNDARGKDAKRGSKRSSKGIVTDDAAVEKAMEAARRNLGIAAPGKQRPAPVREVTEPLPTPVTEQAPVVATRPPLEPATPDKKKRSFMGSILRRNRSSQASVQQVRPSSPIPPSPAVTSKYISPQVPAPQQAAGETSAPSTPSKGKLVRRESGQPSGPPPTTRTLQRGESWMSGFSTATAPTSMGQDWPLHGSPVPKIPGSASAQNLVVSRPQTSDGTPNPEAVRLARTMRTGAVGSGIGSGRSVGFAQGSKEEDGDGSLAGGEGSALAAGGLREGGSYSRRTGKKKKFGLLRKAFGLYD</sequence>
<feature type="compositionally biased region" description="Basic residues" evidence="1">
    <location>
        <begin position="109"/>
        <end position="118"/>
    </location>
</feature>